<evidence type="ECO:0000256" key="5">
    <source>
        <dbReference type="ARBA" id="ARBA00022737"/>
    </source>
</evidence>
<dbReference type="SMART" id="SM00504">
    <property type="entry name" value="Ubox"/>
    <property type="match status" value="1"/>
</dbReference>
<reference evidence="9 10" key="1">
    <citation type="submission" date="2019-12" db="EMBL/GenBank/DDBJ databases">
        <authorList>
            <person name="Alioto T."/>
            <person name="Alioto T."/>
            <person name="Gomez Garrido J."/>
        </authorList>
    </citation>
    <scope>NUCLEOTIDE SEQUENCE [LARGE SCALE GENOMIC DNA]</scope>
</reference>
<comment type="pathway">
    <text evidence="2">Protein modification; protein ubiquitination.</text>
</comment>
<dbReference type="Gene3D" id="1.25.10.10">
    <property type="entry name" value="Leucine-rich Repeat Variant"/>
    <property type="match status" value="1"/>
</dbReference>
<dbReference type="CDD" id="cd16664">
    <property type="entry name" value="RING-Ubox_PUB"/>
    <property type="match status" value="1"/>
</dbReference>
<dbReference type="EMBL" id="CACTIH010007584">
    <property type="protein sequence ID" value="CAA3015979.1"/>
    <property type="molecule type" value="Genomic_DNA"/>
</dbReference>
<dbReference type="InterPro" id="IPR045210">
    <property type="entry name" value="RING-Ubox_PUB"/>
</dbReference>
<dbReference type="CDD" id="cd21037">
    <property type="entry name" value="MLKL_NTD"/>
    <property type="match status" value="1"/>
</dbReference>
<dbReference type="PANTHER" id="PTHR23315">
    <property type="entry name" value="U BOX DOMAIN-CONTAINING"/>
    <property type="match status" value="1"/>
</dbReference>
<feature type="repeat" description="ARM" evidence="7">
    <location>
        <begin position="410"/>
        <end position="452"/>
    </location>
</feature>
<comment type="caution">
    <text evidence="9">The sequence shown here is derived from an EMBL/GenBank/DDBJ whole genome shotgun (WGS) entry which is preliminary data.</text>
</comment>
<dbReference type="InterPro" id="IPR013083">
    <property type="entry name" value="Znf_RING/FYVE/PHD"/>
</dbReference>
<keyword evidence="6" id="KW-0833">Ubl conjugation pathway</keyword>
<dbReference type="InterPro" id="IPR016024">
    <property type="entry name" value="ARM-type_fold"/>
</dbReference>
<proteinExistence type="predicted"/>
<dbReference type="PROSITE" id="PS51698">
    <property type="entry name" value="U_BOX"/>
    <property type="match status" value="1"/>
</dbReference>
<evidence type="ECO:0000256" key="3">
    <source>
        <dbReference type="ARBA" id="ARBA00012483"/>
    </source>
</evidence>
<dbReference type="Proteomes" id="UP000594638">
    <property type="component" value="Unassembled WGS sequence"/>
</dbReference>
<dbReference type="GO" id="GO:0061630">
    <property type="term" value="F:ubiquitin protein ligase activity"/>
    <property type="evidence" value="ECO:0007669"/>
    <property type="project" value="UniProtKB-EC"/>
</dbReference>
<dbReference type="Gene3D" id="3.30.40.10">
    <property type="entry name" value="Zinc/RING finger domain, C3HC4 (zinc finger)"/>
    <property type="match status" value="1"/>
</dbReference>
<evidence type="ECO:0000259" key="8">
    <source>
        <dbReference type="PROSITE" id="PS51698"/>
    </source>
</evidence>
<gene>
    <name evidence="9" type="ORF">OLEA9_A063695</name>
</gene>
<dbReference type="Gramene" id="OE9A063695T1">
    <property type="protein sequence ID" value="OE9A063695C1"/>
    <property type="gene ID" value="OE9A063695"/>
</dbReference>
<evidence type="ECO:0000256" key="2">
    <source>
        <dbReference type="ARBA" id="ARBA00004906"/>
    </source>
</evidence>
<keyword evidence="10" id="KW-1185">Reference proteome</keyword>
<dbReference type="FunFam" id="3.30.40.10:FF:000562">
    <property type="entry name" value="RING-type E3 ubiquitin transferase"/>
    <property type="match status" value="1"/>
</dbReference>
<evidence type="ECO:0000313" key="9">
    <source>
        <dbReference type="EMBL" id="CAA3015979.1"/>
    </source>
</evidence>
<dbReference type="AlphaFoldDB" id="A0A8S0UBI9"/>
<dbReference type="PROSITE" id="PS50176">
    <property type="entry name" value="ARM_REPEAT"/>
    <property type="match status" value="1"/>
</dbReference>
<dbReference type="InterPro" id="IPR059179">
    <property type="entry name" value="MLKL-like_MCAfunc"/>
</dbReference>
<protein>
    <recommendedName>
        <fullName evidence="3">RING-type E3 ubiquitin transferase</fullName>
        <ecNumber evidence="3">2.3.2.27</ecNumber>
    </recommendedName>
</protein>
<sequence length="677" mass="74586">MAVSEEGFQARKRRPSAGAFVSPSLSDNNLLQSLFLLSQEIIFLSPLRILFKKSSSSITRKSRLLSIFFEELLRNLVNIFPPSAALCFEELYIVLQRIKILLEDCSSCSKMWLLMQTPSISNSFHQMTRELSTLLDIFPGKELNLNEDVEELFNLIKKQCSEQTSDFDSNDENLRVQVLKLLEDVKNEIVPDSKRLSEIFDRLSLRDSTSCTTEIENLEDEVQNSNDDKSKSDIVALIGLVRYAKCVLYGASTPRNTSRRPKSVSDVNFPADFRCPISLDLMRDPVVVSTGQTYDRSSISLWIESGHNTCPKTGQILAHTQLIPNLALKNLIVMWCRNQRIPFESTETNIKFNGVVLNKTALEATKMTVTFLLNKLTASQSPVALNRMVHELRILAKTDSDSRACIVEAGALPLLVKILGSEHPNLQINAVTTILNLSILEANKSRVMETDGVLNGVIEVLRSGATWEAKGNAAATIFSLTGVHAYRKRLGRKTRVVKGLLDLAREGPTNTKMDAIVAILNLAGDREAVGKLIEGGVVDMVAEVIDSLTEEAVTILEMVVKRGGLAAVAAAYHQNMTKKLVCVLRDGSNSAKESAAATLVNLCRKGGLELVSELASIAGIESVVWEIMGMGTGRAKRKAGTLMRILRRWAAGQIEDHVNVGQSTTVTMNSTRIILPG</sequence>
<feature type="domain" description="U-box" evidence="8">
    <location>
        <begin position="268"/>
        <end position="342"/>
    </location>
</feature>
<dbReference type="EC" id="2.3.2.27" evidence="3"/>
<dbReference type="InterPro" id="IPR003613">
    <property type="entry name" value="Ubox_domain"/>
</dbReference>
<dbReference type="InterPro" id="IPR057623">
    <property type="entry name" value="PUB12-19-like_N"/>
</dbReference>
<dbReference type="SUPFAM" id="SSF48371">
    <property type="entry name" value="ARM repeat"/>
    <property type="match status" value="1"/>
</dbReference>
<dbReference type="InterPro" id="IPR058678">
    <property type="entry name" value="ARM_PUB"/>
</dbReference>
<evidence type="ECO:0000256" key="6">
    <source>
        <dbReference type="ARBA" id="ARBA00022786"/>
    </source>
</evidence>
<dbReference type="InterPro" id="IPR000225">
    <property type="entry name" value="Armadillo"/>
</dbReference>
<dbReference type="InterPro" id="IPR011989">
    <property type="entry name" value="ARM-like"/>
</dbReference>
<dbReference type="Pfam" id="PF04564">
    <property type="entry name" value="U-box"/>
    <property type="match status" value="1"/>
</dbReference>
<name>A0A8S0UBI9_OLEEU</name>
<dbReference type="SMART" id="SM00185">
    <property type="entry name" value="ARM"/>
    <property type="match status" value="2"/>
</dbReference>
<dbReference type="PANTHER" id="PTHR23315:SF63">
    <property type="entry name" value="U-BOX DOMAIN-CONTAINING PROTEIN 16"/>
    <property type="match status" value="1"/>
</dbReference>
<comment type="catalytic activity">
    <reaction evidence="1">
        <text>S-ubiquitinyl-[E2 ubiquitin-conjugating enzyme]-L-cysteine + [acceptor protein]-L-lysine = [E2 ubiquitin-conjugating enzyme]-L-cysteine + N(6)-ubiquitinyl-[acceptor protein]-L-lysine.</text>
        <dbReference type="EC" id="2.3.2.27"/>
    </reaction>
</comment>
<evidence type="ECO:0000256" key="4">
    <source>
        <dbReference type="ARBA" id="ARBA00022679"/>
    </source>
</evidence>
<dbReference type="SUPFAM" id="SSF57850">
    <property type="entry name" value="RING/U-box"/>
    <property type="match status" value="1"/>
</dbReference>
<organism evidence="9 10">
    <name type="scientific">Olea europaea subsp. europaea</name>
    <dbReference type="NCBI Taxonomy" id="158383"/>
    <lineage>
        <taxon>Eukaryota</taxon>
        <taxon>Viridiplantae</taxon>
        <taxon>Streptophyta</taxon>
        <taxon>Embryophyta</taxon>
        <taxon>Tracheophyta</taxon>
        <taxon>Spermatophyta</taxon>
        <taxon>Magnoliopsida</taxon>
        <taxon>eudicotyledons</taxon>
        <taxon>Gunneridae</taxon>
        <taxon>Pentapetalae</taxon>
        <taxon>asterids</taxon>
        <taxon>lamiids</taxon>
        <taxon>Lamiales</taxon>
        <taxon>Oleaceae</taxon>
        <taxon>Oleeae</taxon>
        <taxon>Olea</taxon>
    </lineage>
</organism>
<keyword evidence="4" id="KW-0808">Transferase</keyword>
<evidence type="ECO:0000313" key="10">
    <source>
        <dbReference type="Proteomes" id="UP000594638"/>
    </source>
</evidence>
<evidence type="ECO:0000256" key="7">
    <source>
        <dbReference type="PROSITE-ProRule" id="PRU00259"/>
    </source>
</evidence>
<dbReference type="Pfam" id="PF25368">
    <property type="entry name" value="PUB10_N"/>
    <property type="match status" value="1"/>
</dbReference>
<accession>A0A8S0UBI9</accession>
<evidence type="ECO:0000256" key="1">
    <source>
        <dbReference type="ARBA" id="ARBA00000900"/>
    </source>
</evidence>
<keyword evidence="5" id="KW-0677">Repeat</keyword>
<dbReference type="GO" id="GO:0016567">
    <property type="term" value="P:protein ubiquitination"/>
    <property type="evidence" value="ECO:0007669"/>
    <property type="project" value="InterPro"/>
</dbReference>
<dbReference type="OrthoDB" id="629492at2759"/>
<dbReference type="Pfam" id="PF25598">
    <property type="entry name" value="ARM_PUB"/>
    <property type="match status" value="1"/>
</dbReference>